<feature type="region of interest" description="Disordered" evidence="1">
    <location>
        <begin position="92"/>
        <end position="113"/>
    </location>
</feature>
<comment type="caution">
    <text evidence="2">The sequence shown here is derived from an EMBL/GenBank/DDBJ whole genome shotgun (WGS) entry which is preliminary data.</text>
</comment>
<gene>
    <name evidence="2" type="ORF">LIER_40545</name>
</gene>
<protein>
    <submittedName>
        <fullName evidence="2">Uncharacterized protein</fullName>
    </submittedName>
</protein>
<evidence type="ECO:0000313" key="2">
    <source>
        <dbReference type="EMBL" id="GAA0168340.1"/>
    </source>
</evidence>
<dbReference type="EMBL" id="BAABME010023575">
    <property type="protein sequence ID" value="GAA0168340.1"/>
    <property type="molecule type" value="Genomic_DNA"/>
</dbReference>
<keyword evidence="3" id="KW-1185">Reference proteome</keyword>
<accession>A0AAV3QWC7</accession>
<dbReference type="Proteomes" id="UP001454036">
    <property type="component" value="Unassembled WGS sequence"/>
</dbReference>
<dbReference type="AlphaFoldDB" id="A0AAV3QWC7"/>
<name>A0AAV3QWC7_LITER</name>
<feature type="compositionally biased region" description="Basic and acidic residues" evidence="1">
    <location>
        <begin position="92"/>
        <end position="112"/>
    </location>
</feature>
<reference evidence="2 3" key="1">
    <citation type="submission" date="2024-01" db="EMBL/GenBank/DDBJ databases">
        <title>The complete chloroplast genome sequence of Lithospermum erythrorhizon: insights into the phylogenetic relationship among Boraginaceae species and the maternal lineages of purple gromwells.</title>
        <authorList>
            <person name="Okada T."/>
            <person name="Watanabe K."/>
        </authorList>
    </citation>
    <scope>NUCLEOTIDE SEQUENCE [LARGE SCALE GENOMIC DNA]</scope>
</reference>
<evidence type="ECO:0000313" key="3">
    <source>
        <dbReference type="Proteomes" id="UP001454036"/>
    </source>
</evidence>
<proteinExistence type="predicted"/>
<evidence type="ECO:0000256" key="1">
    <source>
        <dbReference type="SAM" id="MobiDB-lite"/>
    </source>
</evidence>
<sequence length="134" mass="14367">MASAYASLAIAATSFSSPNSSQKNVPIVAATKKSFIGGSQLKVSKFSAPSGRRSVTVWAEPESSEGRPFEKAGEFFDKTADKAEEMKDELLSRAKDSVDTQAKKDQETKDYVADQVGEGLDALKDTISPKADKK</sequence>
<organism evidence="2 3">
    <name type="scientific">Lithospermum erythrorhizon</name>
    <name type="common">Purple gromwell</name>
    <name type="synonym">Lithospermum officinale var. erythrorhizon</name>
    <dbReference type="NCBI Taxonomy" id="34254"/>
    <lineage>
        <taxon>Eukaryota</taxon>
        <taxon>Viridiplantae</taxon>
        <taxon>Streptophyta</taxon>
        <taxon>Embryophyta</taxon>
        <taxon>Tracheophyta</taxon>
        <taxon>Spermatophyta</taxon>
        <taxon>Magnoliopsida</taxon>
        <taxon>eudicotyledons</taxon>
        <taxon>Gunneridae</taxon>
        <taxon>Pentapetalae</taxon>
        <taxon>asterids</taxon>
        <taxon>lamiids</taxon>
        <taxon>Boraginales</taxon>
        <taxon>Boraginaceae</taxon>
        <taxon>Boraginoideae</taxon>
        <taxon>Lithospermeae</taxon>
        <taxon>Lithospermum</taxon>
    </lineage>
</organism>